<dbReference type="InterPro" id="IPR057074">
    <property type="entry name" value="IR75A_N"/>
</dbReference>
<evidence type="ECO:0000256" key="4">
    <source>
        <dbReference type="ARBA" id="ARBA00022989"/>
    </source>
</evidence>
<feature type="domain" description="Ionotropic receptor 75a N-terminal" evidence="9">
    <location>
        <begin position="23"/>
        <end position="221"/>
    </location>
</feature>
<evidence type="ECO:0000256" key="2">
    <source>
        <dbReference type="ARBA" id="ARBA00022475"/>
    </source>
</evidence>
<proteinExistence type="evidence at transcript level"/>
<keyword evidence="7" id="KW-0325">Glycoprotein</keyword>
<reference evidence="10" key="2">
    <citation type="journal article" date="2016" name="PLoS ONE">
        <title>Molecular Characterization and Sex Distribution of Chemosensory Receptor Gene Family Based on Transcriptome Analysis of Scaeva pyrastri.</title>
        <authorList>
            <person name="Li X.M."/>
            <person name="Zhu X.Y."/>
            <person name="He P."/>
            <person name="Xu L."/>
            <person name="Sun L."/>
            <person name="Chen L."/>
            <person name="Wang Z.Q."/>
            <person name="Deng D.G."/>
            <person name="Zhang Y.N."/>
        </authorList>
    </citation>
    <scope>NUCLEOTIDE SEQUENCE</scope>
</reference>
<evidence type="ECO:0000256" key="6">
    <source>
        <dbReference type="ARBA" id="ARBA00023170"/>
    </source>
</evidence>
<dbReference type="EMBL" id="KU291870">
    <property type="protein sequence ID" value="AOE48120.1"/>
    <property type="molecule type" value="mRNA"/>
</dbReference>
<dbReference type="InterPro" id="IPR052192">
    <property type="entry name" value="Insect_Ionotropic_Sensory_Rcpt"/>
</dbReference>
<keyword evidence="5 8" id="KW-0472">Membrane</keyword>
<keyword evidence="3 8" id="KW-0812">Transmembrane</keyword>
<dbReference type="PANTHER" id="PTHR42643:SF36">
    <property type="entry name" value="IONOTROPIC RECEPTOR 84A"/>
    <property type="match status" value="1"/>
</dbReference>
<feature type="transmembrane region" description="Helical" evidence="8">
    <location>
        <begin position="417"/>
        <end position="442"/>
    </location>
</feature>
<evidence type="ECO:0000256" key="7">
    <source>
        <dbReference type="ARBA" id="ARBA00023180"/>
    </source>
</evidence>
<keyword evidence="2" id="KW-1003">Cell membrane</keyword>
<dbReference type="Gene3D" id="3.40.190.10">
    <property type="entry name" value="Periplasmic binding protein-like II"/>
    <property type="match status" value="3"/>
</dbReference>
<evidence type="ECO:0000313" key="10">
    <source>
        <dbReference type="EMBL" id="AOE48120.1"/>
    </source>
</evidence>
<evidence type="ECO:0000256" key="8">
    <source>
        <dbReference type="SAM" id="Phobius"/>
    </source>
</evidence>
<dbReference type="SUPFAM" id="SSF53850">
    <property type="entry name" value="Periplasmic binding protein-like II"/>
    <property type="match status" value="1"/>
</dbReference>
<keyword evidence="6 10" id="KW-0675">Receptor</keyword>
<protein>
    <submittedName>
        <fullName evidence="10">Putative ionotropic receptor IR16</fullName>
    </submittedName>
</protein>
<feature type="transmembrane region" description="Helical" evidence="8">
    <location>
        <begin position="344"/>
        <end position="362"/>
    </location>
</feature>
<evidence type="ECO:0000259" key="9">
    <source>
        <dbReference type="Pfam" id="PF24576"/>
    </source>
</evidence>
<sequence length="645" mass="73628">MAFRIAAFFLFHSIFFGAYFCIQVKSFGDFLEYNHLKQGIIIMCNDDSLQMEELKAISKKSLWLSYIRVGQTTDTNMNNADFKDLFRQGGGRKVGVSFDIECQSATVTVPILESVSANNFFNSSQAWFILAKSFGMGLQALEKLEINIDADITLGIKIQKEDILRLYDLYKVCHQCGTSFESLEKGSWSDSGGMQVLPYFWQTTVQRRRNFSDITLNGGVVINAAPKGIPLSVYIESYKYKHLDTMQRKTYHLLKIMKEIYNFRIKIVISDLWGVRQNGNWTGIIGKILNGEVAITLSPLRFTQQRVLVVRYLPEVHVEIARFLFRHPRRSPIRNKFLEPFTPVVWYTVFAITIAGVFLMAITMHHEFENYESVNGSSAGAGNGAENKLDFFTLIILEAIFLQGPSQMFQFVSTRTLIISICIFAVMLNQFYSAFIVGSLLADVPRTIVSMPALFNSSLDVGMENIAYNYELFINTSNQMAKDIYVHRIMRNPQTNILPLQKGLERIARGGYAFHVTLVRAYHILKDKLTEQEFCDLQEVAMEQPFPTCAAVPQGSPYKDHFASSILQLRETGLMAYHDKLWAVDKPQCSAEMMEKDTKVDMEHFVPALGLLSVAMLTSWMILIVENLVHRQKKIKISFSFKQRQ</sequence>
<organism evidence="10">
    <name type="scientific">Scaeva pyrastri</name>
    <name type="common">Hoverfly</name>
    <name type="synonym">Musca pyrastri</name>
    <dbReference type="NCBI Taxonomy" id="219539"/>
    <lineage>
        <taxon>Eukaryota</taxon>
        <taxon>Metazoa</taxon>
        <taxon>Ecdysozoa</taxon>
        <taxon>Arthropoda</taxon>
        <taxon>Hexapoda</taxon>
        <taxon>Insecta</taxon>
        <taxon>Pterygota</taxon>
        <taxon>Neoptera</taxon>
        <taxon>Endopterygota</taxon>
        <taxon>Diptera</taxon>
        <taxon>Brachycera</taxon>
        <taxon>Muscomorpha</taxon>
        <taxon>Syrphoidea</taxon>
        <taxon>Syrphidae</taxon>
        <taxon>Syrphinae</taxon>
        <taxon>Syrphini</taxon>
        <taxon>Scaeva</taxon>
    </lineage>
</organism>
<comment type="subcellular location">
    <subcellularLocation>
        <location evidence="1">Cell membrane</location>
        <topology evidence="1">Multi-pass membrane protein</topology>
    </subcellularLocation>
</comment>
<evidence type="ECO:0000256" key="5">
    <source>
        <dbReference type="ARBA" id="ARBA00023136"/>
    </source>
</evidence>
<keyword evidence="4 8" id="KW-1133">Transmembrane helix</keyword>
<dbReference type="Pfam" id="PF24576">
    <property type="entry name" value="IR75A_N"/>
    <property type="match status" value="1"/>
</dbReference>
<evidence type="ECO:0000256" key="3">
    <source>
        <dbReference type="ARBA" id="ARBA00022692"/>
    </source>
</evidence>
<name>A0A1B3B7D9_SCAPY</name>
<dbReference type="GO" id="GO:0005886">
    <property type="term" value="C:plasma membrane"/>
    <property type="evidence" value="ECO:0007669"/>
    <property type="project" value="UniProtKB-SubCell"/>
</dbReference>
<dbReference type="AlphaFoldDB" id="A0A1B3B7D9"/>
<evidence type="ECO:0000256" key="1">
    <source>
        <dbReference type="ARBA" id="ARBA00004651"/>
    </source>
</evidence>
<accession>A0A1B3B7D9</accession>
<feature type="transmembrane region" description="Helical" evidence="8">
    <location>
        <begin position="605"/>
        <end position="629"/>
    </location>
</feature>
<reference evidence="10" key="1">
    <citation type="submission" date="2015-12" db="EMBL/GenBank/DDBJ databases">
        <authorList>
            <person name="Shamseldin A."/>
            <person name="Moawad H."/>
            <person name="Abd El-Rahim W.M."/>
            <person name="Sadowsky M.J."/>
        </authorList>
    </citation>
    <scope>NUCLEOTIDE SEQUENCE</scope>
</reference>
<dbReference type="PANTHER" id="PTHR42643">
    <property type="entry name" value="IONOTROPIC RECEPTOR 20A-RELATED"/>
    <property type="match status" value="1"/>
</dbReference>